<dbReference type="AlphaFoldDB" id="A0A5J6WBX5"/>
<evidence type="ECO:0000313" key="10">
    <source>
        <dbReference type="EMBL" id="QFI15080.1"/>
    </source>
</evidence>
<keyword evidence="10" id="KW-0614">Plasmid</keyword>
<dbReference type="GO" id="GO:0009279">
    <property type="term" value="C:cell outer membrane"/>
    <property type="evidence" value="ECO:0007669"/>
    <property type="project" value="UniProtKB-SubCell"/>
</dbReference>
<evidence type="ECO:0000256" key="5">
    <source>
        <dbReference type="ARBA" id="ARBA00023139"/>
    </source>
</evidence>
<feature type="coiled-coil region" evidence="9">
    <location>
        <begin position="79"/>
        <end position="113"/>
    </location>
</feature>
<organism evidence="10 11">
    <name type="scientific">Borrelia maritima</name>
    <dbReference type="NCBI Taxonomy" id="2761123"/>
    <lineage>
        <taxon>Bacteria</taxon>
        <taxon>Pseudomonadati</taxon>
        <taxon>Spirochaetota</taxon>
        <taxon>Spirochaetia</taxon>
        <taxon>Spirochaetales</taxon>
        <taxon>Borreliaceae</taxon>
        <taxon>Borrelia</taxon>
    </lineage>
</organism>
<comment type="subcellular location">
    <subcellularLocation>
        <location evidence="2 8">Cell outer membrane</location>
        <topology evidence="2 8">Lipid-anchor</topology>
    </subcellularLocation>
</comment>
<evidence type="ECO:0000256" key="1">
    <source>
        <dbReference type="ARBA" id="ARBA00003932"/>
    </source>
</evidence>
<keyword evidence="7 8" id="KW-0449">Lipoprotein</keyword>
<evidence type="ECO:0000256" key="7">
    <source>
        <dbReference type="ARBA" id="ARBA00023288"/>
    </source>
</evidence>
<keyword evidence="9" id="KW-0175">Coiled coil</keyword>
<gene>
    <name evidence="10" type="ORF">DB723_05160</name>
</gene>
<name>A0A5J6WBX5_9SPIR</name>
<dbReference type="RefSeq" id="WP_151553186.1">
    <property type="nucleotide sequence ID" value="NZ_CP044541.1"/>
</dbReference>
<evidence type="ECO:0000256" key="9">
    <source>
        <dbReference type="SAM" id="Coils"/>
    </source>
</evidence>
<evidence type="ECO:0000256" key="8">
    <source>
        <dbReference type="RuleBase" id="RU363105"/>
    </source>
</evidence>
<accession>A0A5J6WBX5</accession>
<dbReference type="Proteomes" id="UP000326393">
    <property type="component" value="Plasmid lp36"/>
</dbReference>
<geneLocation type="plasmid" evidence="10 11">
    <name>lp36</name>
</geneLocation>
<evidence type="ECO:0000256" key="4">
    <source>
        <dbReference type="ARBA" id="ARBA00023136"/>
    </source>
</evidence>
<dbReference type="SUPFAM" id="SSF74748">
    <property type="entry name" value="Variable surface antigen VlsE"/>
    <property type="match status" value="1"/>
</dbReference>
<dbReference type="KEGG" id="bmat:DB723_05160"/>
<evidence type="ECO:0000256" key="6">
    <source>
        <dbReference type="ARBA" id="ARBA00023237"/>
    </source>
</evidence>
<evidence type="ECO:0000313" key="11">
    <source>
        <dbReference type="Proteomes" id="UP000326393"/>
    </source>
</evidence>
<dbReference type="OrthoDB" id="352883at2"/>
<evidence type="ECO:0000256" key="3">
    <source>
        <dbReference type="ARBA" id="ARBA00022729"/>
    </source>
</evidence>
<dbReference type="EMBL" id="CP044541">
    <property type="protein sequence ID" value="QFI15080.1"/>
    <property type="molecule type" value="Genomic_DNA"/>
</dbReference>
<keyword evidence="3" id="KW-0732">Signal</keyword>
<keyword evidence="4 8" id="KW-0472">Membrane</keyword>
<comment type="function">
    <text evidence="1 8">The Vlp and Vsp proteins are antigenically distinct proteins, only one vlp or vsp gene is transcriptionally active at any one time. Switching between these genes is a mechanism of host immune response evasion.</text>
</comment>
<reference evidence="10 11" key="1">
    <citation type="journal article" date="2020" name="Int. J. Syst. Evol. Microbiol.">
        <title>Borrelia maritima sp. nov., a novel species of the Borrelia burgdorferi sensu lato complex, occupying a basal position to North American species.</title>
        <authorList>
            <person name="Margos G."/>
            <person name="Fedorova N."/>
            <person name="Becker N.S."/>
            <person name="Kleinjan J.E."/>
            <person name="Marosevic D."/>
            <person name="Krebs S."/>
            <person name="Hui L."/>
            <person name="Fingerle V."/>
            <person name="Lane R.S."/>
        </authorList>
    </citation>
    <scope>NUCLEOTIDE SEQUENCE [LARGE SCALE GENOMIC DNA]</scope>
    <source>
        <strain evidence="10 11">CA690</strain>
    </source>
</reference>
<proteinExistence type="predicted"/>
<keyword evidence="5 8" id="KW-0564">Palmitate</keyword>
<evidence type="ECO:0000256" key="2">
    <source>
        <dbReference type="ARBA" id="ARBA00004459"/>
    </source>
</evidence>
<keyword evidence="11" id="KW-1185">Reference proteome</keyword>
<dbReference type="Pfam" id="PF00921">
    <property type="entry name" value="Lipoprotein_2"/>
    <property type="match status" value="1"/>
</dbReference>
<keyword evidence="6 8" id="KW-0998">Cell outer membrane</keyword>
<sequence length="282" mass="28821">MKKISSAIFLTAFIVFINCKNNAGEQAGAEGGKDSASIFYQSIIKLGNGFIDVFNAFGGLVADAFLKANPKKSDTKTYFDSITKTLKDTKEKLDKLSNEKGETNAAKDNAQATGKEISIESVVKEVGGWLAEMIKAAEEMAKAESGNSDIVDIARNGQGASADVENVKGIAKGIKTIVDTAKKSDAKLELKAAAEGGSSNKEAGKLFAVNAVADGGDAVVKTAAEKAATAVSSVSGEQILAAIVDAAEKDNAGQAAGAAKNAIEAAIGSGDAAADFDDNNMG</sequence>
<protein>
    <recommendedName>
        <fullName evidence="8">Variable large protein</fullName>
    </recommendedName>
</protein>
<dbReference type="InterPro" id="IPR000680">
    <property type="entry name" value="Borrelia_lipo"/>
</dbReference>